<protein>
    <recommendedName>
        <fullName evidence="2">DNA polymerase III subunit delta</fullName>
        <ecNumber evidence="1">2.7.7.7</ecNumber>
    </recommendedName>
</protein>
<dbReference type="InterPro" id="IPR005790">
    <property type="entry name" value="DNA_polIII_delta"/>
</dbReference>
<dbReference type="Gene3D" id="3.40.50.300">
    <property type="entry name" value="P-loop containing nucleotide triphosphate hydrolases"/>
    <property type="match status" value="1"/>
</dbReference>
<dbReference type="RefSeq" id="WP_283712542.1">
    <property type="nucleotide sequence ID" value="NZ_JASJEW010000001.1"/>
</dbReference>
<evidence type="ECO:0000256" key="1">
    <source>
        <dbReference type="ARBA" id="ARBA00012417"/>
    </source>
</evidence>
<evidence type="ECO:0000313" key="10">
    <source>
        <dbReference type="EMBL" id="MDJ1128905.1"/>
    </source>
</evidence>
<comment type="caution">
    <text evidence="10">The sequence shown here is derived from an EMBL/GenBank/DDBJ whole genome shotgun (WGS) entry which is preliminary data.</text>
</comment>
<dbReference type="Gene3D" id="1.20.272.10">
    <property type="match status" value="1"/>
</dbReference>
<comment type="catalytic activity">
    <reaction evidence="8">
        <text>DNA(n) + a 2'-deoxyribonucleoside 5'-triphosphate = DNA(n+1) + diphosphate</text>
        <dbReference type="Rhea" id="RHEA:22508"/>
        <dbReference type="Rhea" id="RHEA-COMP:17339"/>
        <dbReference type="Rhea" id="RHEA-COMP:17340"/>
        <dbReference type="ChEBI" id="CHEBI:33019"/>
        <dbReference type="ChEBI" id="CHEBI:61560"/>
        <dbReference type="ChEBI" id="CHEBI:173112"/>
        <dbReference type="EC" id="2.7.7.7"/>
    </reaction>
</comment>
<accession>A0ABT6ZIM6</accession>
<proteinExistence type="inferred from homology"/>
<feature type="domain" description="DNA polymerase III delta N-terminal" evidence="9">
    <location>
        <begin position="28"/>
        <end position="117"/>
    </location>
</feature>
<dbReference type="Pfam" id="PF06144">
    <property type="entry name" value="DNA_pol3_delta"/>
    <property type="match status" value="1"/>
</dbReference>
<evidence type="ECO:0000256" key="4">
    <source>
        <dbReference type="ARBA" id="ARBA00022695"/>
    </source>
</evidence>
<dbReference type="Proteomes" id="UP001431693">
    <property type="component" value="Unassembled WGS sequence"/>
</dbReference>
<dbReference type="EC" id="2.7.7.7" evidence="1"/>
<dbReference type="NCBIfam" id="TIGR01128">
    <property type="entry name" value="holA"/>
    <property type="match status" value="1"/>
</dbReference>
<evidence type="ECO:0000256" key="7">
    <source>
        <dbReference type="ARBA" id="ARBA00034754"/>
    </source>
</evidence>
<keyword evidence="3 10" id="KW-0808">Transferase</keyword>
<evidence type="ECO:0000259" key="9">
    <source>
        <dbReference type="Pfam" id="PF06144"/>
    </source>
</evidence>
<evidence type="ECO:0000313" key="11">
    <source>
        <dbReference type="Proteomes" id="UP001431693"/>
    </source>
</evidence>
<keyword evidence="5" id="KW-0235">DNA replication</keyword>
<comment type="similarity">
    <text evidence="7">Belongs to the DNA polymerase HolA subunit family.</text>
</comment>
<keyword evidence="11" id="KW-1185">Reference proteome</keyword>
<evidence type="ECO:0000256" key="3">
    <source>
        <dbReference type="ARBA" id="ARBA00022679"/>
    </source>
</evidence>
<evidence type="ECO:0000256" key="6">
    <source>
        <dbReference type="ARBA" id="ARBA00022932"/>
    </source>
</evidence>
<dbReference type="EMBL" id="JASJEX010000001">
    <property type="protein sequence ID" value="MDJ1128905.1"/>
    <property type="molecule type" value="Genomic_DNA"/>
</dbReference>
<evidence type="ECO:0000256" key="5">
    <source>
        <dbReference type="ARBA" id="ARBA00022705"/>
    </source>
</evidence>
<gene>
    <name evidence="10" type="primary">holA</name>
    <name evidence="10" type="ORF">QJ043_02255</name>
</gene>
<reference evidence="10" key="1">
    <citation type="submission" date="2023-05" db="EMBL/GenBank/DDBJ databases">
        <title>[olsenella] sp. nov., isolated from a pig farm feces dump.</title>
        <authorList>
            <person name="Chang Y.-H."/>
        </authorList>
    </citation>
    <scope>NUCLEOTIDE SEQUENCE</scope>
    <source>
        <strain evidence="10">YH-ols2217</strain>
    </source>
</reference>
<evidence type="ECO:0000256" key="2">
    <source>
        <dbReference type="ARBA" id="ARBA00017703"/>
    </source>
</evidence>
<keyword evidence="6" id="KW-0239">DNA-directed DNA polymerase</keyword>
<dbReference type="SUPFAM" id="SSF48019">
    <property type="entry name" value="post-AAA+ oligomerization domain-like"/>
    <property type="match status" value="1"/>
</dbReference>
<organism evidence="10 11">
    <name type="scientific">Kribbibacterium absianum</name>
    <dbReference type="NCBI Taxonomy" id="3044210"/>
    <lineage>
        <taxon>Bacteria</taxon>
        <taxon>Bacillati</taxon>
        <taxon>Actinomycetota</taxon>
        <taxon>Coriobacteriia</taxon>
        <taxon>Coriobacteriales</taxon>
        <taxon>Kribbibacteriaceae</taxon>
        <taxon>Kribbibacterium</taxon>
    </lineage>
</organism>
<name>A0ABT6ZIM6_9ACTN</name>
<evidence type="ECO:0000256" key="8">
    <source>
        <dbReference type="ARBA" id="ARBA00049244"/>
    </source>
</evidence>
<sequence>MADRLLPAYLAVGKNDAKRARACAHLKRHVDPSLVDFNLDELRNARDVEPATLVGSCRQMPFGEGPRVVIVHDADKLPAETTKAFLDYLESPNPDAVVLLDCPTLAKNTRLYKAVARLGAKAVIDCEPVKGFKLPPVVLAMAEGRGLRLGPGAADELVSRLGESEALIDSVLAGLAETHGPGAFLSREDIVANVRRVEDVKPWHVADAVCARDSARALELLGDLGGTSVVAVLSMTVARLEELLCFSCAGPAAAGVLGGPQWRFKNHARWARGFSEAELVHGIEDAAEVERAVKGAGRGALADADAAMRLWVVSLCVPGAPRVSELA</sequence>
<dbReference type="PANTHER" id="PTHR34388">
    <property type="entry name" value="DNA POLYMERASE III SUBUNIT DELTA"/>
    <property type="match status" value="1"/>
</dbReference>
<dbReference type="GO" id="GO:0003887">
    <property type="term" value="F:DNA-directed DNA polymerase activity"/>
    <property type="evidence" value="ECO:0007669"/>
    <property type="project" value="UniProtKB-EC"/>
</dbReference>
<dbReference type="InterPro" id="IPR010372">
    <property type="entry name" value="DNA_pol3_delta_N"/>
</dbReference>
<dbReference type="SUPFAM" id="SSF52540">
    <property type="entry name" value="P-loop containing nucleoside triphosphate hydrolases"/>
    <property type="match status" value="1"/>
</dbReference>
<dbReference type="InterPro" id="IPR008921">
    <property type="entry name" value="DNA_pol3_clamp-load_cplx_C"/>
</dbReference>
<keyword evidence="4 10" id="KW-0548">Nucleotidyltransferase</keyword>
<dbReference type="InterPro" id="IPR027417">
    <property type="entry name" value="P-loop_NTPase"/>
</dbReference>
<dbReference type="PANTHER" id="PTHR34388:SF1">
    <property type="entry name" value="DNA POLYMERASE III SUBUNIT DELTA"/>
    <property type="match status" value="1"/>
</dbReference>